<organism evidence="4 5">
    <name type="scientific">Dactylosporangium darangshiense</name>
    <dbReference type="NCBI Taxonomy" id="579108"/>
    <lineage>
        <taxon>Bacteria</taxon>
        <taxon>Bacillati</taxon>
        <taxon>Actinomycetota</taxon>
        <taxon>Actinomycetes</taxon>
        <taxon>Micromonosporales</taxon>
        <taxon>Micromonosporaceae</taxon>
        <taxon>Dactylosporangium</taxon>
    </lineage>
</organism>
<proteinExistence type="predicted"/>
<accession>A0ABP8CYB4</accession>
<evidence type="ECO:0000313" key="5">
    <source>
        <dbReference type="Proteomes" id="UP001500620"/>
    </source>
</evidence>
<evidence type="ECO:0000256" key="2">
    <source>
        <dbReference type="ARBA" id="ARBA00023163"/>
    </source>
</evidence>
<keyword evidence="3" id="KW-1133">Transmembrane helix</keyword>
<name>A0ABP8CYB4_9ACTN</name>
<keyword evidence="5" id="KW-1185">Reference proteome</keyword>
<dbReference type="InterPro" id="IPR041916">
    <property type="entry name" value="Anti_sigma_zinc_sf"/>
</dbReference>
<dbReference type="EMBL" id="BAABAT010000002">
    <property type="protein sequence ID" value="GAA4244893.1"/>
    <property type="molecule type" value="Genomic_DNA"/>
</dbReference>
<evidence type="ECO:0000256" key="1">
    <source>
        <dbReference type="ARBA" id="ARBA00023015"/>
    </source>
</evidence>
<keyword evidence="3" id="KW-0472">Membrane</keyword>
<evidence type="ECO:0000256" key="3">
    <source>
        <dbReference type="SAM" id="Phobius"/>
    </source>
</evidence>
<evidence type="ECO:0000313" key="4">
    <source>
        <dbReference type="EMBL" id="GAA4244893.1"/>
    </source>
</evidence>
<dbReference type="Gene3D" id="1.10.10.1320">
    <property type="entry name" value="Anti-sigma factor, zinc-finger domain"/>
    <property type="match status" value="1"/>
</dbReference>
<sequence length="235" mass="24428">MTERLGCGQTEDLLAELATGAATGHDRALALEHVAACAACRRALDELVQAADALLLLAAPAEPPAGFESAVLARMTSQDARGRPRVPMAGWLPVGGRRLVAGAVALALAAALGAGVVWWRTEADRQLAAQHRQTLAVANGRYLKAARLSTGTGSPAGTVFLYQGTPSWLLVTVVDGGDGRYEIVAVDRAGAAHAVGWCEIRNRSGTAGYRIDVPVSSVAEIQLRGADGTRLMAKL</sequence>
<comment type="caution">
    <text evidence="4">The sequence shown here is derived from an EMBL/GenBank/DDBJ whole genome shotgun (WGS) entry which is preliminary data.</text>
</comment>
<evidence type="ECO:0008006" key="6">
    <source>
        <dbReference type="Google" id="ProtNLM"/>
    </source>
</evidence>
<keyword evidence="2" id="KW-0804">Transcription</keyword>
<dbReference type="RefSeq" id="WP_345121644.1">
    <property type="nucleotide sequence ID" value="NZ_BAABAT010000002.1"/>
</dbReference>
<keyword evidence="3" id="KW-0812">Transmembrane</keyword>
<feature type="transmembrane region" description="Helical" evidence="3">
    <location>
        <begin position="99"/>
        <end position="119"/>
    </location>
</feature>
<reference evidence="5" key="1">
    <citation type="journal article" date="2019" name="Int. J. Syst. Evol. Microbiol.">
        <title>The Global Catalogue of Microorganisms (GCM) 10K type strain sequencing project: providing services to taxonomists for standard genome sequencing and annotation.</title>
        <authorList>
            <consortium name="The Broad Institute Genomics Platform"/>
            <consortium name="The Broad Institute Genome Sequencing Center for Infectious Disease"/>
            <person name="Wu L."/>
            <person name="Ma J."/>
        </authorList>
    </citation>
    <scope>NUCLEOTIDE SEQUENCE [LARGE SCALE GENOMIC DNA]</scope>
    <source>
        <strain evidence="5">JCM 17441</strain>
    </source>
</reference>
<keyword evidence="1" id="KW-0805">Transcription regulation</keyword>
<gene>
    <name evidence="4" type="ORF">GCM10022255_009730</name>
</gene>
<dbReference type="Proteomes" id="UP001500620">
    <property type="component" value="Unassembled WGS sequence"/>
</dbReference>
<protein>
    <recommendedName>
        <fullName evidence="6">Zinc-finger domain-containing protein</fullName>
    </recommendedName>
</protein>